<reference evidence="1 2" key="1">
    <citation type="submission" date="2024-03" db="EMBL/GenBank/DDBJ databases">
        <title>Human intestinal bacterial collection.</title>
        <authorList>
            <person name="Pauvert C."/>
            <person name="Hitch T.C.A."/>
            <person name="Clavel T."/>
        </authorList>
    </citation>
    <scope>NUCLEOTIDE SEQUENCE [LARGE SCALE GENOMIC DNA]</scope>
    <source>
        <strain evidence="1 2">CLA-AA-H132</strain>
    </source>
</reference>
<dbReference type="SUPFAM" id="SSF53041">
    <property type="entry name" value="Resolvase-like"/>
    <property type="match status" value="1"/>
</dbReference>
<evidence type="ECO:0008006" key="3">
    <source>
        <dbReference type="Google" id="ProtNLM"/>
    </source>
</evidence>
<dbReference type="Proteomes" id="UP001438008">
    <property type="component" value="Unassembled WGS sequence"/>
</dbReference>
<comment type="caution">
    <text evidence="1">The sequence shown here is derived from an EMBL/GenBank/DDBJ whole genome shotgun (WGS) entry which is preliminary data.</text>
</comment>
<sequence length="110" mass="12546">MRSGKGLDIVTIMGAEMIAYGEKLNLELQEVFVDRTPEDKIDRWAIKQVVKWLEQEEVKALLVRRLEDITSDAESLFHFLQLARQMGVSIHCMEMGSEVRCVGLDELHGA</sequence>
<evidence type="ECO:0000313" key="1">
    <source>
        <dbReference type="EMBL" id="MEQ2471260.1"/>
    </source>
</evidence>
<name>A0ABV1FEN5_9FIRM</name>
<keyword evidence="2" id="KW-1185">Reference proteome</keyword>
<dbReference type="RefSeq" id="WP_349163512.1">
    <property type="nucleotide sequence ID" value="NZ_JBBMFE010000001.1"/>
</dbReference>
<proteinExistence type="predicted"/>
<evidence type="ECO:0000313" key="2">
    <source>
        <dbReference type="Proteomes" id="UP001438008"/>
    </source>
</evidence>
<organism evidence="1 2">
    <name type="scientific">Laedolimicola intestinihominis</name>
    <dbReference type="NCBI Taxonomy" id="3133166"/>
    <lineage>
        <taxon>Bacteria</taxon>
        <taxon>Bacillati</taxon>
        <taxon>Bacillota</taxon>
        <taxon>Clostridia</taxon>
        <taxon>Lachnospirales</taxon>
        <taxon>Lachnospiraceae</taxon>
        <taxon>Laedolimicola</taxon>
    </lineage>
</organism>
<dbReference type="InterPro" id="IPR036162">
    <property type="entry name" value="Resolvase-like_N_sf"/>
</dbReference>
<protein>
    <recommendedName>
        <fullName evidence="3">Resolvase/invertase-type recombinase catalytic domain-containing protein</fullName>
    </recommendedName>
</protein>
<accession>A0ABV1FEN5</accession>
<dbReference type="EMBL" id="JBBMFE010000001">
    <property type="protein sequence ID" value="MEQ2471260.1"/>
    <property type="molecule type" value="Genomic_DNA"/>
</dbReference>
<gene>
    <name evidence="1" type="ORF">WMO29_01920</name>
</gene>
<dbReference type="Gene3D" id="3.40.50.1390">
    <property type="entry name" value="Resolvase, N-terminal catalytic domain"/>
    <property type="match status" value="1"/>
</dbReference>